<evidence type="ECO:0000313" key="3">
    <source>
        <dbReference type="Proteomes" id="UP000485058"/>
    </source>
</evidence>
<sequence length="197" mass="21338">MTPATSTASTGSPKCAACSALHCSLCLLTCLAVRLVRPRQPCPCLGLCPWWAGWAQLPVQPWCARLALECWAQAQRLLAVGLSGCMWAAGMMRGATTWHHIRPLDWLAPAGPAIALAIYGGLLGSHATQPRASLHTHWLAHRRLHQRPHWQSLAQVLHLWVSGCTAPGDTHAIPVLVCMSVGHPHMRDSTQHPGHPP</sequence>
<keyword evidence="1" id="KW-0732">Signal</keyword>
<proteinExistence type="predicted"/>
<feature type="signal peptide" evidence="1">
    <location>
        <begin position="1"/>
        <end position="38"/>
    </location>
</feature>
<feature type="chain" id="PRO_5025352006" evidence="1">
    <location>
        <begin position="39"/>
        <end position="197"/>
    </location>
</feature>
<organism evidence="2 3">
    <name type="scientific">Haematococcus lacustris</name>
    <name type="common">Green alga</name>
    <name type="synonym">Haematococcus pluvialis</name>
    <dbReference type="NCBI Taxonomy" id="44745"/>
    <lineage>
        <taxon>Eukaryota</taxon>
        <taxon>Viridiplantae</taxon>
        <taxon>Chlorophyta</taxon>
        <taxon>core chlorophytes</taxon>
        <taxon>Chlorophyceae</taxon>
        <taxon>CS clade</taxon>
        <taxon>Chlamydomonadales</taxon>
        <taxon>Haematococcaceae</taxon>
        <taxon>Haematococcus</taxon>
    </lineage>
</organism>
<reference evidence="2 3" key="1">
    <citation type="submission" date="2020-02" db="EMBL/GenBank/DDBJ databases">
        <title>Draft genome sequence of Haematococcus lacustris strain NIES-144.</title>
        <authorList>
            <person name="Morimoto D."/>
            <person name="Nakagawa S."/>
            <person name="Yoshida T."/>
            <person name="Sawayama S."/>
        </authorList>
    </citation>
    <scope>NUCLEOTIDE SEQUENCE [LARGE SCALE GENOMIC DNA]</scope>
    <source>
        <strain evidence="2 3">NIES-144</strain>
    </source>
</reference>
<dbReference type="AlphaFoldDB" id="A0A699ZXY4"/>
<accession>A0A699ZXY4</accession>
<protein>
    <submittedName>
        <fullName evidence="2">Uncharacterized protein</fullName>
    </submittedName>
</protein>
<dbReference type="EMBL" id="BLLF01002313">
    <property type="protein sequence ID" value="GFH23606.1"/>
    <property type="molecule type" value="Genomic_DNA"/>
</dbReference>
<comment type="caution">
    <text evidence="2">The sequence shown here is derived from an EMBL/GenBank/DDBJ whole genome shotgun (WGS) entry which is preliminary data.</text>
</comment>
<evidence type="ECO:0000256" key="1">
    <source>
        <dbReference type="SAM" id="SignalP"/>
    </source>
</evidence>
<keyword evidence="3" id="KW-1185">Reference proteome</keyword>
<evidence type="ECO:0000313" key="2">
    <source>
        <dbReference type="EMBL" id="GFH23606.1"/>
    </source>
</evidence>
<gene>
    <name evidence="2" type="ORF">HaLaN_21241</name>
</gene>
<name>A0A699ZXY4_HAELA</name>
<dbReference type="Proteomes" id="UP000485058">
    <property type="component" value="Unassembled WGS sequence"/>
</dbReference>